<dbReference type="EMBL" id="BPLR01018108">
    <property type="protein sequence ID" value="GIY96976.1"/>
    <property type="molecule type" value="Genomic_DNA"/>
</dbReference>
<accession>A0AAV4XSK6</accession>
<proteinExistence type="predicted"/>
<evidence type="ECO:0000256" key="1">
    <source>
        <dbReference type="SAM" id="MobiDB-lite"/>
    </source>
</evidence>
<comment type="caution">
    <text evidence="2">The sequence shown here is derived from an EMBL/GenBank/DDBJ whole genome shotgun (WGS) entry which is preliminary data.</text>
</comment>
<feature type="region of interest" description="Disordered" evidence="1">
    <location>
        <begin position="37"/>
        <end position="66"/>
    </location>
</feature>
<evidence type="ECO:0000313" key="2">
    <source>
        <dbReference type="EMBL" id="GIY96976.1"/>
    </source>
</evidence>
<keyword evidence="3" id="KW-1185">Reference proteome</keyword>
<sequence>MTVVTGKREGLTSHWPRKSNSKAYQARFQLTSTSINLNAGQRSGKDGDTGACALERSHDRDPNGSIWPGHPFWRDCQMTQRSNISGAKYSVQTMGGGRVNIRTRCERSLESLRSRHCGSRLCMKF</sequence>
<dbReference type="Proteomes" id="UP001054945">
    <property type="component" value="Unassembled WGS sequence"/>
</dbReference>
<evidence type="ECO:0000313" key="3">
    <source>
        <dbReference type="Proteomes" id="UP001054945"/>
    </source>
</evidence>
<organism evidence="2 3">
    <name type="scientific">Caerostris extrusa</name>
    <name type="common">Bark spider</name>
    <name type="synonym">Caerostris bankana</name>
    <dbReference type="NCBI Taxonomy" id="172846"/>
    <lineage>
        <taxon>Eukaryota</taxon>
        <taxon>Metazoa</taxon>
        <taxon>Ecdysozoa</taxon>
        <taxon>Arthropoda</taxon>
        <taxon>Chelicerata</taxon>
        <taxon>Arachnida</taxon>
        <taxon>Araneae</taxon>
        <taxon>Araneomorphae</taxon>
        <taxon>Entelegynae</taxon>
        <taxon>Araneoidea</taxon>
        <taxon>Araneidae</taxon>
        <taxon>Caerostris</taxon>
    </lineage>
</organism>
<name>A0AAV4XSK6_CAEEX</name>
<reference evidence="2 3" key="1">
    <citation type="submission" date="2021-06" db="EMBL/GenBank/DDBJ databases">
        <title>Caerostris extrusa draft genome.</title>
        <authorList>
            <person name="Kono N."/>
            <person name="Arakawa K."/>
        </authorList>
    </citation>
    <scope>NUCLEOTIDE SEQUENCE [LARGE SCALE GENOMIC DNA]</scope>
</reference>
<gene>
    <name evidence="2" type="ORF">CEXT_348771</name>
</gene>
<protein>
    <submittedName>
        <fullName evidence="2">Uncharacterized protein</fullName>
    </submittedName>
</protein>
<dbReference type="AlphaFoldDB" id="A0AAV4XSK6"/>